<gene>
    <name evidence="2" type="ORF">COMA1_10334</name>
</gene>
<evidence type="ECO:0000256" key="1">
    <source>
        <dbReference type="SAM" id="Phobius"/>
    </source>
</evidence>
<dbReference type="Proteomes" id="UP000199032">
    <property type="component" value="Unassembled WGS sequence"/>
</dbReference>
<feature type="transmembrane region" description="Helical" evidence="1">
    <location>
        <begin position="40"/>
        <end position="60"/>
    </location>
</feature>
<evidence type="ECO:0008006" key="4">
    <source>
        <dbReference type="Google" id="ProtNLM"/>
    </source>
</evidence>
<feature type="transmembrane region" description="Helical" evidence="1">
    <location>
        <begin position="231"/>
        <end position="251"/>
    </location>
</feature>
<dbReference type="EMBL" id="CZQA01000001">
    <property type="protein sequence ID" value="CUS31930.1"/>
    <property type="molecule type" value="Genomic_DNA"/>
</dbReference>
<feature type="transmembrane region" description="Helical" evidence="1">
    <location>
        <begin position="162"/>
        <end position="182"/>
    </location>
</feature>
<feature type="transmembrane region" description="Helical" evidence="1">
    <location>
        <begin position="257"/>
        <end position="274"/>
    </location>
</feature>
<feature type="transmembrane region" description="Helical" evidence="1">
    <location>
        <begin position="352"/>
        <end position="370"/>
    </location>
</feature>
<name>A0A0S4L5G2_9BACT</name>
<dbReference type="Pfam" id="PF05940">
    <property type="entry name" value="NnrS"/>
    <property type="match status" value="1"/>
</dbReference>
<dbReference type="InterPro" id="IPR010266">
    <property type="entry name" value="NnrS"/>
</dbReference>
<feature type="transmembrane region" description="Helical" evidence="1">
    <location>
        <begin position="80"/>
        <end position="96"/>
    </location>
</feature>
<sequence>MPSKEIPVVGQPAAAVQQADEPTFPRYAGPAFLSYGFRPFFLGAAVFSAASVLAWVAIYAGYGQADFLYPPREWHVHEMLFGYIPALIAGFLLTAMPNWTDRMPLRGVPLLAMFLLWLAGRLLMAIPFTSGPAAAVIDGAFLVFLAAYVWREISAAHAWDRTPIGVLVSLYAATNVLFHLSAVQHLSTDLPERLALSIMTMMLTVIGGRLTPTFTIEYLEGRNEAKLPAVFTRFDAVVMLLVLLAVVVWVVQPESNWTGIALIVAGLANLVRLLRWRGWKTWREPLVFILNVGYGWVGLYLIALGAAILGVGFEPANAVHLLTTGAMGAMTLAVMSRASLGHTGRPRHADRLTVAIYLLVNAAALFRIFAPHPETPTALTHAMLGMSALGWSGAYLLFVFHYGPYLVHPSLDD</sequence>
<feature type="transmembrane region" description="Helical" evidence="1">
    <location>
        <begin position="108"/>
        <end position="126"/>
    </location>
</feature>
<dbReference type="RefSeq" id="WP_090742827.1">
    <property type="nucleotide sequence ID" value="NZ_CZQA01000001.1"/>
</dbReference>
<dbReference type="OrthoDB" id="9770040at2"/>
<evidence type="ECO:0000313" key="3">
    <source>
        <dbReference type="Proteomes" id="UP000199032"/>
    </source>
</evidence>
<keyword evidence="1" id="KW-0812">Transmembrane</keyword>
<dbReference type="AlphaFoldDB" id="A0A0S4L5G2"/>
<protein>
    <recommendedName>
        <fullName evidence="4">NnrS family protein</fullName>
    </recommendedName>
</protein>
<organism evidence="2 3">
    <name type="scientific">Candidatus Nitrospira nitrosa</name>
    <dbReference type="NCBI Taxonomy" id="1742972"/>
    <lineage>
        <taxon>Bacteria</taxon>
        <taxon>Pseudomonadati</taxon>
        <taxon>Nitrospirota</taxon>
        <taxon>Nitrospiria</taxon>
        <taxon>Nitrospirales</taxon>
        <taxon>Nitrospiraceae</taxon>
        <taxon>Nitrospira</taxon>
    </lineage>
</organism>
<evidence type="ECO:0000313" key="2">
    <source>
        <dbReference type="EMBL" id="CUS31930.1"/>
    </source>
</evidence>
<proteinExistence type="predicted"/>
<feature type="transmembrane region" description="Helical" evidence="1">
    <location>
        <begin position="194"/>
        <end position="219"/>
    </location>
</feature>
<keyword evidence="1" id="KW-1133">Transmembrane helix</keyword>
<feature type="transmembrane region" description="Helical" evidence="1">
    <location>
        <begin position="132"/>
        <end position="150"/>
    </location>
</feature>
<reference evidence="2 3" key="1">
    <citation type="submission" date="2015-10" db="EMBL/GenBank/DDBJ databases">
        <authorList>
            <person name="Gilbert D.G."/>
        </authorList>
    </citation>
    <scope>NUCLEOTIDE SEQUENCE [LARGE SCALE GENOMIC DNA]</scope>
    <source>
        <strain evidence="2">COMA1</strain>
    </source>
</reference>
<feature type="transmembrane region" description="Helical" evidence="1">
    <location>
        <begin position="319"/>
        <end position="340"/>
    </location>
</feature>
<accession>A0A0S4L5G2</accession>
<feature type="transmembrane region" description="Helical" evidence="1">
    <location>
        <begin position="382"/>
        <end position="400"/>
    </location>
</feature>
<keyword evidence="3" id="KW-1185">Reference proteome</keyword>
<keyword evidence="1" id="KW-0472">Membrane</keyword>
<dbReference type="STRING" id="1742972.COMA1_10334"/>
<feature type="transmembrane region" description="Helical" evidence="1">
    <location>
        <begin position="286"/>
        <end position="313"/>
    </location>
</feature>